<dbReference type="PROSITE" id="PS00061">
    <property type="entry name" value="ADH_SHORT"/>
    <property type="match status" value="1"/>
</dbReference>
<reference evidence="6" key="1">
    <citation type="journal article" date="2019" name="Int. J. Syst. Evol. Microbiol.">
        <title>The Global Catalogue of Microorganisms (GCM) 10K type strain sequencing project: providing services to taxonomists for standard genome sequencing and annotation.</title>
        <authorList>
            <consortium name="The Broad Institute Genomics Platform"/>
            <consortium name="The Broad Institute Genome Sequencing Center for Infectious Disease"/>
            <person name="Wu L."/>
            <person name="Ma J."/>
        </authorList>
    </citation>
    <scope>NUCLEOTIDE SEQUENCE [LARGE SCALE GENOMIC DNA]</scope>
    <source>
        <strain evidence="6">CECT 8289</strain>
    </source>
</reference>
<dbReference type="NCBIfam" id="NF004825">
    <property type="entry name" value="PRK06181.1"/>
    <property type="match status" value="1"/>
</dbReference>
<evidence type="ECO:0000256" key="3">
    <source>
        <dbReference type="RuleBase" id="RU000363"/>
    </source>
</evidence>
<gene>
    <name evidence="5" type="ORF">ACFOWM_04080</name>
</gene>
<feature type="domain" description="Ketoreductase" evidence="4">
    <location>
        <begin position="6"/>
        <end position="185"/>
    </location>
</feature>
<dbReference type="PRINTS" id="PR00081">
    <property type="entry name" value="GDHRDH"/>
</dbReference>
<dbReference type="InterPro" id="IPR020904">
    <property type="entry name" value="Sc_DH/Rdtase_CS"/>
</dbReference>
<dbReference type="SMART" id="SM00822">
    <property type="entry name" value="PKS_KR"/>
    <property type="match status" value="1"/>
</dbReference>
<dbReference type="SUPFAM" id="SSF51735">
    <property type="entry name" value="NAD(P)-binding Rossmann-fold domains"/>
    <property type="match status" value="1"/>
</dbReference>
<evidence type="ECO:0000313" key="6">
    <source>
        <dbReference type="Proteomes" id="UP001595907"/>
    </source>
</evidence>
<comment type="caution">
    <text evidence="5">The sequence shown here is derived from an EMBL/GenBank/DDBJ whole genome shotgun (WGS) entry which is preliminary data.</text>
</comment>
<evidence type="ECO:0000256" key="1">
    <source>
        <dbReference type="ARBA" id="ARBA00006484"/>
    </source>
</evidence>
<dbReference type="PANTHER" id="PTHR44196:SF1">
    <property type="entry name" value="DEHYDROGENASE_REDUCTASE SDR FAMILY MEMBER 7B"/>
    <property type="match status" value="1"/>
</dbReference>
<dbReference type="PRINTS" id="PR00080">
    <property type="entry name" value="SDRFAMILY"/>
</dbReference>
<protein>
    <submittedName>
        <fullName evidence="5">SDR family oxidoreductase</fullName>
    </submittedName>
</protein>
<dbReference type="Pfam" id="PF00106">
    <property type="entry name" value="adh_short"/>
    <property type="match status" value="1"/>
</dbReference>
<accession>A0ABV8QPI7</accession>
<dbReference type="Proteomes" id="UP001595907">
    <property type="component" value="Unassembled WGS sequence"/>
</dbReference>
<keyword evidence="2" id="KW-0560">Oxidoreductase</keyword>
<dbReference type="InterPro" id="IPR002347">
    <property type="entry name" value="SDR_fam"/>
</dbReference>
<name>A0ABV8QPI7_9BACT</name>
<evidence type="ECO:0000313" key="5">
    <source>
        <dbReference type="EMBL" id="MFC4262044.1"/>
    </source>
</evidence>
<dbReference type="Gene3D" id="3.40.50.720">
    <property type="entry name" value="NAD(P)-binding Rossmann-like Domain"/>
    <property type="match status" value="1"/>
</dbReference>
<dbReference type="InterPro" id="IPR036291">
    <property type="entry name" value="NAD(P)-bd_dom_sf"/>
</dbReference>
<dbReference type="PANTHER" id="PTHR44196">
    <property type="entry name" value="DEHYDROGENASE/REDUCTASE SDR FAMILY MEMBER 7B"/>
    <property type="match status" value="1"/>
</dbReference>
<organism evidence="5 6">
    <name type="scientific">Ferruginibacter yonginensis</name>
    <dbReference type="NCBI Taxonomy" id="1310416"/>
    <lineage>
        <taxon>Bacteria</taxon>
        <taxon>Pseudomonadati</taxon>
        <taxon>Bacteroidota</taxon>
        <taxon>Chitinophagia</taxon>
        <taxon>Chitinophagales</taxon>
        <taxon>Chitinophagaceae</taxon>
        <taxon>Ferruginibacter</taxon>
    </lineage>
</organism>
<comment type="similarity">
    <text evidence="1 3">Belongs to the short-chain dehydrogenases/reductases (SDR) family.</text>
</comment>
<dbReference type="InterPro" id="IPR057326">
    <property type="entry name" value="KR_dom"/>
</dbReference>
<dbReference type="RefSeq" id="WP_379707406.1">
    <property type="nucleotide sequence ID" value="NZ_JBHSCZ010000001.1"/>
</dbReference>
<proteinExistence type="inferred from homology"/>
<evidence type="ECO:0000256" key="2">
    <source>
        <dbReference type="ARBA" id="ARBA00023002"/>
    </source>
</evidence>
<sequence length="266" mass="29186">MHFREKVIWVTGASSGIGAELAVQLAKQGGYVILTGRNEQALNEVHQACSKYNEFCKIVVADLSTEAGCLQACNQAMELFQHIDIVFLNAGVTQRSLAIDTDIAVYRSLMDINFYAPLIITKQLLPYFKQRNNGQIVAISSVAGLMGFPLRSGYAAAKHAMKGFFETLQTENTIEGLSITLVSPGRINTPISVNALTKDGTPHLKHDEGQLNGISVKVCATKILKAVAQKKQHIIIARGESLLLKIKWYLPSLYYKIAHNKGLKSL</sequence>
<evidence type="ECO:0000259" key="4">
    <source>
        <dbReference type="SMART" id="SM00822"/>
    </source>
</evidence>
<keyword evidence="6" id="KW-1185">Reference proteome</keyword>
<dbReference type="EMBL" id="JBHSCZ010000001">
    <property type="protein sequence ID" value="MFC4262044.1"/>
    <property type="molecule type" value="Genomic_DNA"/>
</dbReference>